<accession>A0A0V8RTH8</accession>
<keyword evidence="4 8" id="KW-0378">Hydrolase</keyword>
<dbReference type="GO" id="GO:0004252">
    <property type="term" value="F:serine-type endopeptidase activity"/>
    <property type="evidence" value="ECO:0007669"/>
    <property type="project" value="UniProtKB-UniRule"/>
</dbReference>
<feature type="active site" description="Charge relay system" evidence="6 8">
    <location>
        <position position="238"/>
    </location>
</feature>
<dbReference type="AlphaFoldDB" id="A0A0V8RTH8"/>
<organism evidence="12 13">
    <name type="scientific">Schaalia odontolytica</name>
    <dbReference type="NCBI Taxonomy" id="1660"/>
    <lineage>
        <taxon>Bacteria</taxon>
        <taxon>Bacillati</taxon>
        <taxon>Actinomycetota</taxon>
        <taxon>Actinomycetes</taxon>
        <taxon>Actinomycetales</taxon>
        <taxon>Actinomycetaceae</taxon>
        <taxon>Schaalia</taxon>
    </lineage>
</organism>
<dbReference type="PROSITE" id="PS00138">
    <property type="entry name" value="SUBTILASE_SER"/>
    <property type="match status" value="1"/>
</dbReference>
<reference evidence="12 13" key="1">
    <citation type="submission" date="2015-10" db="EMBL/GenBank/DDBJ databases">
        <title>Draft Genome of Actinomyces odontolyticus subsp. actinosynbacter strain XH001.</title>
        <authorList>
            <person name="Mclean J.S."/>
            <person name="He X."/>
        </authorList>
    </citation>
    <scope>NUCLEOTIDE SEQUENCE [LARGE SCALE GENOMIC DNA]</scope>
    <source>
        <strain evidence="12 13">XH001</strain>
    </source>
</reference>
<keyword evidence="2 8" id="KW-0645">Protease</keyword>
<dbReference type="SUPFAM" id="SSF52743">
    <property type="entry name" value="Subtilisin-like"/>
    <property type="match status" value="1"/>
</dbReference>
<dbReference type="InterPro" id="IPR022398">
    <property type="entry name" value="Peptidase_S8_His-AS"/>
</dbReference>
<dbReference type="InterPro" id="IPR000209">
    <property type="entry name" value="Peptidase_S8/S53_dom"/>
</dbReference>
<evidence type="ECO:0000256" key="4">
    <source>
        <dbReference type="ARBA" id="ARBA00022801"/>
    </source>
</evidence>
<feature type="active site" description="Charge relay system" evidence="6 8">
    <location>
        <position position="197"/>
    </location>
</feature>
<dbReference type="PROSITE" id="PS51170">
    <property type="entry name" value="CW"/>
    <property type="match status" value="4"/>
</dbReference>
<dbReference type="Proteomes" id="UP000054686">
    <property type="component" value="Unassembled WGS sequence"/>
</dbReference>
<comment type="caution">
    <text evidence="12">The sequence shown here is derived from an EMBL/GenBank/DDBJ whole genome shotgun (WGS) entry which is preliminary data.</text>
</comment>
<feature type="signal peptide" evidence="10">
    <location>
        <begin position="1"/>
        <end position="31"/>
    </location>
</feature>
<evidence type="ECO:0000256" key="2">
    <source>
        <dbReference type="ARBA" id="ARBA00022670"/>
    </source>
</evidence>
<proteinExistence type="inferred from homology"/>
<evidence type="ECO:0000313" key="13">
    <source>
        <dbReference type="Proteomes" id="UP000054686"/>
    </source>
</evidence>
<dbReference type="Pfam" id="PF00082">
    <property type="entry name" value="Peptidase_S8"/>
    <property type="match status" value="1"/>
</dbReference>
<dbReference type="InterPro" id="IPR036852">
    <property type="entry name" value="Peptidase_S8/S53_dom_sf"/>
</dbReference>
<evidence type="ECO:0000256" key="3">
    <source>
        <dbReference type="ARBA" id="ARBA00022737"/>
    </source>
</evidence>
<evidence type="ECO:0000259" key="11">
    <source>
        <dbReference type="Pfam" id="PF00082"/>
    </source>
</evidence>
<dbReference type="Gene3D" id="2.10.270.10">
    <property type="entry name" value="Cholin Binding"/>
    <property type="match status" value="3"/>
</dbReference>
<feature type="repeat" description="Cell wall-binding" evidence="7">
    <location>
        <begin position="730"/>
        <end position="749"/>
    </location>
</feature>
<dbReference type="PROSITE" id="PS51892">
    <property type="entry name" value="SUBTILASE"/>
    <property type="match status" value="1"/>
</dbReference>
<dbReference type="InterPro" id="IPR023828">
    <property type="entry name" value="Peptidase_S8_Ser-AS"/>
</dbReference>
<dbReference type="SUPFAM" id="SSF69360">
    <property type="entry name" value="Cell wall binding repeat"/>
    <property type="match status" value="1"/>
</dbReference>
<dbReference type="PRINTS" id="PR00723">
    <property type="entry name" value="SUBTILISIN"/>
</dbReference>
<sequence length="811" mass="85799">MHQRSWKTLIAGGAALAVGVTLTAFGAPAHAAGVPGITSEARAQDEVMNYAVNLTADASHYDFNAAVSKASENGVVLAQYPEFNTFFVQSVKASFAPTLGKSLVDAGISYQSIGPTRYKTVTGSEVRTEQPQTTASEANAVADAAGTRSTGLSADSQLNDFTPDEGDANAWGLAAVGALEAQQVDVPLENVTVGVMDTGIDPDHKDLKEHLDASRSVGCQINGIPSQNPADWKDDHYHGTHVAGTIAAAHNAYGVDGVAPSATIVAIKTSNEAGSFYPEYVACAFDWAAEHDIDVTNSSYYMDPYAFWMPTEGSQAAGLEAASRAIRYAKNHGVVNIAAEGNDNDDHDNPTIDKASPNDVEGAAVERNVAGGIDVPAMVNDSVVSVAAVALPTGTDPATAKFERSKFSNYGKTSVDVAAPGSRIWSTLPTWKKDPPFGYLSGTSMASPHAAGVAALIKQIHPDYTPDQTIALLKKQAGYTYDRLAAPEDGKEYRGAGLVNALAAVLKDQPQPVLGSLEYSHDGATDWRPLADASVSGTVYVRTTVSGPVTKASLKVGDKEAVTGTGTGAFEGNEVTLVAGPYNATDLIGDAPHVDVTVVAEGRNKDSRADDDVKDSIHFRVDESLRDGGAWTNSTDGWKYCYNDGYCARSKYIEIDGATYYFNGDAVMATGWVTFDAAWHWMTPSGRMATGWANVGGTWYYLDPATGAMATGWVDVDGSWYYLNASGAMATGWVNVDGYWYYLTGNGSMATGWTAVNGKWYYLTGNGAMAIGWVNDGGTWYYLDASGKMVTGWVSIDGTRYHFAPSGAWLG</sequence>
<dbReference type="PROSITE" id="PS00137">
    <property type="entry name" value="SUBTILASE_HIS"/>
    <property type="match status" value="1"/>
</dbReference>
<evidence type="ECO:0000256" key="1">
    <source>
        <dbReference type="ARBA" id="ARBA00011073"/>
    </source>
</evidence>
<evidence type="ECO:0000256" key="7">
    <source>
        <dbReference type="PROSITE-ProRule" id="PRU00591"/>
    </source>
</evidence>
<keyword evidence="3" id="KW-0677">Repeat</keyword>
<dbReference type="PROSITE" id="PS00136">
    <property type="entry name" value="SUBTILASE_ASP"/>
    <property type="match status" value="1"/>
</dbReference>
<evidence type="ECO:0000313" key="12">
    <source>
        <dbReference type="EMBL" id="KSW11277.1"/>
    </source>
</evidence>
<feature type="domain" description="Peptidase S8/S53" evidence="11">
    <location>
        <begin position="190"/>
        <end position="477"/>
    </location>
</feature>
<evidence type="ECO:0000256" key="6">
    <source>
        <dbReference type="PIRSR" id="PIRSR615500-1"/>
    </source>
</evidence>
<comment type="similarity">
    <text evidence="1 8 9">Belongs to the peptidase S8 family.</text>
</comment>
<dbReference type="Gene3D" id="3.40.50.200">
    <property type="entry name" value="Peptidase S8/S53 domain"/>
    <property type="match status" value="1"/>
</dbReference>
<dbReference type="Pfam" id="PF19127">
    <property type="entry name" value="Choline_bind_3"/>
    <property type="match status" value="2"/>
</dbReference>
<evidence type="ECO:0000256" key="9">
    <source>
        <dbReference type="RuleBase" id="RU003355"/>
    </source>
</evidence>
<feature type="repeat" description="Cell wall-binding" evidence="7">
    <location>
        <begin position="750"/>
        <end position="769"/>
    </location>
</feature>
<feature type="active site" description="Charge relay system" evidence="6 8">
    <location>
        <position position="444"/>
    </location>
</feature>
<evidence type="ECO:0000256" key="8">
    <source>
        <dbReference type="PROSITE-ProRule" id="PRU01240"/>
    </source>
</evidence>
<dbReference type="RefSeq" id="WP_060567180.1">
    <property type="nucleotide sequence ID" value="NZ_CP040006.1"/>
</dbReference>
<evidence type="ECO:0000256" key="5">
    <source>
        <dbReference type="ARBA" id="ARBA00022825"/>
    </source>
</evidence>
<feature type="repeat" description="Cell wall-binding" evidence="7">
    <location>
        <begin position="710"/>
        <end position="729"/>
    </location>
</feature>
<name>A0A0V8RTH8_9ACTO</name>
<protein>
    <submittedName>
        <fullName evidence="12">Peptidase S8</fullName>
    </submittedName>
</protein>
<dbReference type="PANTHER" id="PTHR43806">
    <property type="entry name" value="PEPTIDASE S8"/>
    <property type="match status" value="1"/>
</dbReference>
<dbReference type="InterPro" id="IPR023827">
    <property type="entry name" value="Peptidase_S8_Asp-AS"/>
</dbReference>
<keyword evidence="5 8" id="KW-0720">Serine protease</keyword>
<dbReference type="InterPro" id="IPR018337">
    <property type="entry name" value="Cell_wall/Cho-bd_repeat"/>
</dbReference>
<dbReference type="Pfam" id="PF01473">
    <property type="entry name" value="Choline_bind_1"/>
    <property type="match status" value="1"/>
</dbReference>
<dbReference type="OrthoDB" id="9813435at2"/>
<dbReference type="GO" id="GO:0006508">
    <property type="term" value="P:proteolysis"/>
    <property type="evidence" value="ECO:0007669"/>
    <property type="project" value="UniProtKB-KW"/>
</dbReference>
<gene>
    <name evidence="12" type="ORF">APY09_05895</name>
</gene>
<feature type="repeat" description="Cell wall-binding" evidence="7">
    <location>
        <begin position="770"/>
        <end position="789"/>
    </location>
</feature>
<dbReference type="EMBL" id="LLVT01000002">
    <property type="protein sequence ID" value="KSW11277.1"/>
    <property type="molecule type" value="Genomic_DNA"/>
</dbReference>
<evidence type="ECO:0000256" key="10">
    <source>
        <dbReference type="SAM" id="SignalP"/>
    </source>
</evidence>
<dbReference type="InterPro" id="IPR050131">
    <property type="entry name" value="Peptidase_S8_subtilisin-like"/>
</dbReference>
<keyword evidence="10" id="KW-0732">Signal</keyword>
<dbReference type="InterPro" id="IPR015500">
    <property type="entry name" value="Peptidase_S8_subtilisin-rel"/>
</dbReference>
<feature type="chain" id="PRO_5006895101" evidence="10">
    <location>
        <begin position="32"/>
        <end position="811"/>
    </location>
</feature>
<dbReference type="PANTHER" id="PTHR43806:SF11">
    <property type="entry name" value="CEREVISIN-RELATED"/>
    <property type="match status" value="1"/>
</dbReference>